<evidence type="ECO:0000313" key="1">
    <source>
        <dbReference type="EMBL" id="JAE09534.1"/>
    </source>
</evidence>
<accession>A0A0A9FE85</accession>
<dbReference type="AlphaFoldDB" id="A0A0A9FE85"/>
<sequence length="33" mass="4018">MLILNKQLNLLNLLWRQYLILWSIFNNVIRACS</sequence>
<protein>
    <submittedName>
        <fullName evidence="1">Uncharacterized protein</fullName>
    </submittedName>
</protein>
<reference evidence="1" key="1">
    <citation type="submission" date="2014-09" db="EMBL/GenBank/DDBJ databases">
        <authorList>
            <person name="Magalhaes I.L.F."/>
            <person name="Oliveira U."/>
            <person name="Santos F.R."/>
            <person name="Vidigal T.H.D.A."/>
            <person name="Brescovit A.D."/>
            <person name="Santos A.J."/>
        </authorList>
    </citation>
    <scope>NUCLEOTIDE SEQUENCE</scope>
    <source>
        <tissue evidence="1">Shoot tissue taken approximately 20 cm above the soil surface</tissue>
    </source>
</reference>
<proteinExistence type="predicted"/>
<organism evidence="1">
    <name type="scientific">Arundo donax</name>
    <name type="common">Giant reed</name>
    <name type="synonym">Donax arundinaceus</name>
    <dbReference type="NCBI Taxonomy" id="35708"/>
    <lineage>
        <taxon>Eukaryota</taxon>
        <taxon>Viridiplantae</taxon>
        <taxon>Streptophyta</taxon>
        <taxon>Embryophyta</taxon>
        <taxon>Tracheophyta</taxon>
        <taxon>Spermatophyta</taxon>
        <taxon>Magnoliopsida</taxon>
        <taxon>Liliopsida</taxon>
        <taxon>Poales</taxon>
        <taxon>Poaceae</taxon>
        <taxon>PACMAD clade</taxon>
        <taxon>Arundinoideae</taxon>
        <taxon>Arundineae</taxon>
        <taxon>Arundo</taxon>
    </lineage>
</organism>
<name>A0A0A9FE85_ARUDO</name>
<dbReference type="EMBL" id="GBRH01188362">
    <property type="protein sequence ID" value="JAE09534.1"/>
    <property type="molecule type" value="Transcribed_RNA"/>
</dbReference>
<reference evidence="1" key="2">
    <citation type="journal article" date="2015" name="Data Brief">
        <title>Shoot transcriptome of the giant reed, Arundo donax.</title>
        <authorList>
            <person name="Barrero R.A."/>
            <person name="Guerrero F.D."/>
            <person name="Moolhuijzen P."/>
            <person name="Goolsby J.A."/>
            <person name="Tidwell J."/>
            <person name="Bellgard S.E."/>
            <person name="Bellgard M.I."/>
        </authorList>
    </citation>
    <scope>NUCLEOTIDE SEQUENCE</scope>
    <source>
        <tissue evidence="1">Shoot tissue taken approximately 20 cm above the soil surface</tissue>
    </source>
</reference>